<dbReference type="InterPro" id="IPR011989">
    <property type="entry name" value="ARM-like"/>
</dbReference>
<dbReference type="GO" id="GO:0032040">
    <property type="term" value="C:small-subunit processome"/>
    <property type="evidence" value="ECO:0007669"/>
    <property type="project" value="TreeGrafter"/>
</dbReference>
<dbReference type="InterPro" id="IPR057525">
    <property type="entry name" value="UTP20_C"/>
</dbReference>
<dbReference type="InterPro" id="IPR016024">
    <property type="entry name" value="ARM-type_fold"/>
</dbReference>
<gene>
    <name evidence="4" type="ORF">SI8410_04005463</name>
</gene>
<evidence type="ECO:0000313" key="5">
    <source>
        <dbReference type="Proteomes" id="UP000663760"/>
    </source>
</evidence>
<feature type="domain" description="U3 small nucleolar RNA-associated protein 20" evidence="2">
    <location>
        <begin position="1744"/>
        <end position="1957"/>
    </location>
</feature>
<organism evidence="4 5">
    <name type="scientific">Spirodela intermedia</name>
    <name type="common">Intermediate duckweed</name>
    <dbReference type="NCBI Taxonomy" id="51605"/>
    <lineage>
        <taxon>Eukaryota</taxon>
        <taxon>Viridiplantae</taxon>
        <taxon>Streptophyta</taxon>
        <taxon>Embryophyta</taxon>
        <taxon>Tracheophyta</taxon>
        <taxon>Spermatophyta</taxon>
        <taxon>Magnoliopsida</taxon>
        <taxon>Liliopsida</taxon>
        <taxon>Araceae</taxon>
        <taxon>Lemnoideae</taxon>
        <taxon>Spirodela</taxon>
    </lineage>
</organism>
<protein>
    <submittedName>
        <fullName evidence="4">Uncharacterized protein</fullName>
    </submittedName>
</protein>
<dbReference type="EMBL" id="LR746267">
    <property type="protein sequence ID" value="CAA7394802.1"/>
    <property type="molecule type" value="Genomic_DNA"/>
</dbReference>
<evidence type="ECO:0000313" key="4">
    <source>
        <dbReference type="EMBL" id="CAA7394802.1"/>
    </source>
</evidence>
<dbReference type="GO" id="GO:0030686">
    <property type="term" value="C:90S preribosome"/>
    <property type="evidence" value="ECO:0007669"/>
    <property type="project" value="TreeGrafter"/>
</dbReference>
<dbReference type="InterPro" id="IPR046523">
    <property type="entry name" value="UTP20_dom"/>
</dbReference>
<dbReference type="SUPFAM" id="SSF48371">
    <property type="entry name" value="ARM repeat"/>
    <property type="match status" value="3"/>
</dbReference>
<sequence length="2682" mass="303321">MAATQGVKCLNTSSGRRRFVFKTFTQRVNEIEIDVFRSLDPVKAEPSEGSSFFRDCLLEWRELNTAEDFISFYDEMMPFVQTLPQILLHKEKIFSELLSRVNMKAKLSLEPILRLIASFSRDILEDFLPLLQRLVNSFIELFENGGERDSDVLEQVFTSWSYILMYLQKYLIKDIANVLQITIDLRYYPNHYIQEFMAEALSFLLRSAPKTEVIEGVRKVVTEAAEDSSETRKTGASALLWHVMIGTSSRLHSKAEQVLRLLMDKSILDLHGDLSEHHAVVDVVNGTLQRLCEVLEPKELNLACNCLLEEIRRSDDSGFIDHLNRLLSILVFIVQLRKGANICDYLPVFELITSLVKKYITPTTSNVENCLETVNKVFELMLSLLDVQSIVNELSATSQIVLEWSPIFQSGNPRLLSFIGEVFTKDSPVLNAFKMPIISALDDRIISSPDEVLYLLLVFFEKAGEFHCSDSFIGQSKDSVSKIRRFFDEKLCFWSNMITKVSAEASQRPGLTICHSNFAMLWGILQNYSHFFCSNEKLSLITKFIEAVTQLLSAETDEIAGLSKTVWQSIAAASLVSYQKLLAGRKAGHAEISKILHIAGKNKSSSQLLFAVAEYLDSQFGLMTEKDRLDFIDFNNECSASAIKIFAENLSQSDKLLRTSTLRILSHFALLDKQPSKDDVRPSKKLKTEPSGFVLAESRNENVIPLLLSIEETPSSVSTSRVIIVLISKIQMNIAAGKINDAYVPLLLNGLIGIVYNRFGSLWEPAIECLSVLLGRHKDLAWNQFIECLENVQLKFLSAGEVDMMSTDHPKPNGINRFLTCLVNCFNLSMATHSDSTPRGTVLGLLIRTLQKVPDIAEARSRQVVPLFLKFLGLENVDVSSGGSFGLENYLGKGWKSVLKDWLNLLRLLHNSRSLYLSQVLKNVLMNRLLDDTDPDTQLKVLDCMLNWKDDYLLPYGQHLKNLIIAKNLREELTTWTLAKESSQIQEAHRGFLVPIVIRILVPKVRKLKTLASRKHASVNHRRAILCFLTQLDVNELPLFFSLLLKPLFSSADGTSAHENQLHVLFDKFLALPLSFLQTELLSTMIAGLSSKKKFSFLHVVVDILRSFDEFHVKPFLDLLLAIVVKILEWCTDSASIPRDTACRKRSNSEAKDLRSLCLKIFCFTLNKYGSHHICLQIWDIFFSSVKPLIDSFIQDISGSENPSSLLLCFVAMSKNPRCISLLDGFLPNIFSVLTVKTASESVTSSVLSFVENLLVLDSELDHEDDLVKKILMPHLKDLFSGLCQFFQRRRVSQRKTIIWPAMEEIRIFKLLGRYVNETSIAREFIDIMLPFFGKKGLNSDECLEGLHVIEGMLPMLDSVASRKILNVISMVLISARLDIKLLICKILDGLSVVDPSLAFLAKLVHDLNASSATELDEIDYDTRISAYDAVTVQLFSSLGHDRASIVLSQCFNDIASDLILRQTASRALVSFIDFAALFLGCDAKGHDDAKSDGLMLGNALNKETETVDANVWTRKQILKIIAKFFLQNMGETMNKEISSQKEWIILLREMVCKLPGVPALLSLRPLYSEDPEVDFFHNIFHLQTYRRAKALSCFRNAVSIGNLSEEMMQKVFVPLFLTMMFEVKGGKGEHLKNAFIESLASMSGQMQWKAYISFLMKIMWYIQKTHSKSDKQKILLRLLISVLDTFHFCSNGRNQGAKDVVEENILALTTKNSISTVADPDVVQHTLQHKILPQIHKFLDVDSDRINAHMSLAALKILKLLPEEILESQLQTIIRRISNFLKSRLESIRDEARSVLAACLKELGVGYLNFIVKVLQATLKRGYECHVLGYTLNFILSKLFLKSDVGALDSCLEEILFIVENDILGRVSEEEAAKFASRMKETRKKKSFETLKLVSQNITFKTHALKLLSPIRKHLQNHLTIKAKAKLEKMLNCIASGIETNPSVDEKELLIFIYGLLEDGDALETVKLASTRLDNNNQQSPDVSKDEIHPIGNGFCSSHLILLFALRLLHNRLKNMKLDKKNEELLSRLDPFIALLGSCLSSKYEDILSAAFKCLIPLTRLPLPSLELHADKIKILLLDITQRSSKVTSPLMQSCLKLLTVLLQTTTVSLSNDQLQMLVQFPIFIDIQAKPSHVALSLLKAIVARKLVVHEIYDLVVQISELMVTSQDDPIRKKCSQILLQFLVDYHISSKRLQQHLDFLLANLSYEHSSGREAVLEMLHAILVKLPPAVVENQAQSWFLHLVVALANDTDKNVQSMVGTVIKLLLGRISQKTLHPILEYSLSWYRGEKQHLWSAAAQVLGLLVDILKKGFLKYNISVLPVAKCIMDSAIDIITKDKDADWSTDVVPLWKEAYTTLLMLEKMLCQCPELYFDASFEEIWEAICKFLLHPHVWVRNTSNRLLALYFSQASDRRSIRHERSETGGALLLNPARLFLLAVSFCAQLKAQFLDDTASNLVIQNLLFSICGVHSHAKELGSTPIHAFWAALGPHEQRFYLDAFELLGSRKGRNAFLFHTASDMPQAPEGRNSKPQSLLVLPLLGKLGKIALTGDDVQTKMVFDCFRRLSSQLGHEGCTDYAVQLLSPLYRVCEGFSGKVISDEIKELATEVLEKMRGVLGADHFVRAYNEIRKTMKEKRDKRRQAEKLLAVINPMRHAQRKLRIAAKHRANKKKKISAMKMRNWKR</sequence>
<dbReference type="Gene3D" id="1.25.10.10">
    <property type="entry name" value="Leucine-rich Repeat Variant"/>
    <property type="match status" value="1"/>
</dbReference>
<name>A0A7I8KBE6_SPIIN</name>
<keyword evidence="5" id="KW-1185">Reference proteome</keyword>
<feature type="domain" description="U3 small nucleolar RNA-associated protein 20 C-terminal" evidence="3">
    <location>
        <begin position="2579"/>
        <end position="2673"/>
    </location>
</feature>
<evidence type="ECO:0000259" key="1">
    <source>
        <dbReference type="Pfam" id="PF07539"/>
    </source>
</evidence>
<dbReference type="InterPro" id="IPR011430">
    <property type="entry name" value="UTP20_N"/>
</dbReference>
<dbReference type="Pfam" id="PF20416">
    <property type="entry name" value="UTP20"/>
    <property type="match status" value="1"/>
</dbReference>
<dbReference type="PANTHER" id="PTHR17695">
    <property type="entry name" value="SMALL SUBUNIT PROCESSOME COMPONENT 20 HOMOLOG"/>
    <property type="match status" value="1"/>
</dbReference>
<evidence type="ECO:0000259" key="3">
    <source>
        <dbReference type="Pfam" id="PF23099"/>
    </source>
</evidence>
<proteinExistence type="predicted"/>
<dbReference type="OrthoDB" id="360653at2759"/>
<dbReference type="Proteomes" id="UP000663760">
    <property type="component" value="Chromosome 4"/>
</dbReference>
<dbReference type="PANTHER" id="PTHR17695:SF11">
    <property type="entry name" value="SMALL SUBUNIT PROCESSOME COMPONENT 20 HOMOLOG"/>
    <property type="match status" value="1"/>
</dbReference>
<dbReference type="Pfam" id="PF23099">
    <property type="entry name" value="UTP20_C"/>
    <property type="match status" value="1"/>
</dbReference>
<evidence type="ECO:0000259" key="2">
    <source>
        <dbReference type="Pfam" id="PF20416"/>
    </source>
</evidence>
<reference evidence="4" key="1">
    <citation type="submission" date="2020-02" db="EMBL/GenBank/DDBJ databases">
        <authorList>
            <person name="Scholz U."/>
            <person name="Mascher M."/>
            <person name="Fiebig A."/>
        </authorList>
    </citation>
    <scope>NUCLEOTIDE SEQUENCE</scope>
</reference>
<feature type="domain" description="U3 small nucleolar RNA-associated protein 20 N-terminal" evidence="1">
    <location>
        <begin position="896"/>
        <end position="1477"/>
    </location>
</feature>
<accession>A0A7I8KBE6</accession>
<dbReference type="InterPro" id="IPR052575">
    <property type="entry name" value="SSU_processome_comp_20"/>
</dbReference>
<dbReference type="Pfam" id="PF07539">
    <property type="entry name" value="UTP20_N"/>
    <property type="match status" value="1"/>
</dbReference>